<evidence type="ECO:0000313" key="2">
    <source>
        <dbReference type="EMBL" id="CUG21658.1"/>
    </source>
</evidence>
<proteinExistence type="predicted"/>
<dbReference type="EMBL" id="CYKH01000702">
    <property type="protein sequence ID" value="CUG21658.1"/>
    <property type="molecule type" value="Genomic_DNA"/>
</dbReference>
<feature type="region of interest" description="Disordered" evidence="1">
    <location>
        <begin position="624"/>
        <end position="725"/>
    </location>
</feature>
<sequence length="878" mass="95792">MKPELTHPAVTVAPVEVNLREFSVKLLQKHGRASINWNRVRKVTCTPFQNAVGLSEATMYHCVLDVMLDNELGGGVVGAGVSYGSTTSQSPLTVVPLPMWKQVWQRAKLSVARKRTSGLSNGGGGNNGSGAGNLQDGGEAFPVLFGSRDGSCRSGGSLPALPPGSLNNFDLFNLDALGGHSSASSMRSSSLALPAPPSFLVLKHYNTSIVESTSVLLRIARHLTATTAEKMVAHEIFFYTKLSGFFCEANSPFRCPKPMFISQRDRGDPGFFRYVCCGTGSGTVASIALEDMQRSGFSFDHTQGDGLFDETVIYSVLIALAFLHSTMWDRCHEPLLQKLEPASIIVFVHRCSPKLQTMRSKNEFAKVVHLKSILERWSSYGPTSYLAHRSTQAMVHYIRSRWDVIRADAVEIIGRRDTMLHGDVHYKNMGFRTKYASSTGGSHTRRKSSSQQQQQQHGAANNPAASTVDHSIAGGMLHRYFSSDNAVLMREGQSPSSPTATTLRPAKFMASHNTSSSNHRESSSSNNYLDAMDSSFPQLPSHSQSQQQHQQFLHDPSTPLAKQSAEAIDIQPCFLDYQNCGPGSIAAELLYFLCTSVPVEVDLDSHSTLVDIDEINKFKKVPSASSVVGLSPPPSTSPATVNSNSFAGLLPPSMMPTESSTDEGGTGVPSVTFSTGSGGGGRARADSSVGRSSMPPPPPPPPHHNNASHPPAAQHQSCSTSSTGGGNRLKLHELLSFDVMLITTYHQNLDLQVQVAYPLASLIHDVYLLARHWAGCIMFDMASTPPEERAVLKRLPQYSRLITWGERTAERCYAMCVAVFTEVDGPQLQAQLHHHMHLQEQQQAASARQESSKNRRRCLQNTQRRRMPRPTLLTPVRE</sequence>
<feature type="region of interest" description="Disordered" evidence="1">
    <location>
        <begin position="510"/>
        <end position="560"/>
    </location>
</feature>
<feature type="compositionally biased region" description="Polar residues" evidence="1">
    <location>
        <begin position="637"/>
        <end position="646"/>
    </location>
</feature>
<keyword evidence="3" id="KW-1185">Reference proteome</keyword>
<feature type="compositionally biased region" description="Low complexity" evidence="1">
    <location>
        <begin position="869"/>
        <end position="878"/>
    </location>
</feature>
<evidence type="ECO:0000313" key="3">
    <source>
        <dbReference type="Proteomes" id="UP000051952"/>
    </source>
</evidence>
<feature type="compositionally biased region" description="Low complexity" evidence="1">
    <location>
        <begin position="839"/>
        <end position="849"/>
    </location>
</feature>
<organism evidence="2 3">
    <name type="scientific">Bodo saltans</name>
    <name type="common">Flagellated protozoan</name>
    <dbReference type="NCBI Taxonomy" id="75058"/>
    <lineage>
        <taxon>Eukaryota</taxon>
        <taxon>Discoba</taxon>
        <taxon>Euglenozoa</taxon>
        <taxon>Kinetoplastea</taxon>
        <taxon>Metakinetoplastina</taxon>
        <taxon>Eubodonida</taxon>
        <taxon>Bodonidae</taxon>
        <taxon>Bodo</taxon>
    </lineage>
</organism>
<accession>A0A0S4J2F0</accession>
<name>A0A0S4J2F0_BODSA</name>
<protein>
    <submittedName>
        <fullName evidence="2">Uncharacterized protein</fullName>
    </submittedName>
</protein>
<dbReference type="Proteomes" id="UP000051952">
    <property type="component" value="Unassembled WGS sequence"/>
</dbReference>
<feature type="compositionally biased region" description="Basic residues" evidence="1">
    <location>
        <begin position="854"/>
        <end position="868"/>
    </location>
</feature>
<feature type="compositionally biased region" description="Low complexity" evidence="1">
    <location>
        <begin position="534"/>
        <end position="553"/>
    </location>
</feature>
<feature type="compositionally biased region" description="Low complexity" evidence="1">
    <location>
        <begin position="704"/>
        <end position="713"/>
    </location>
</feature>
<feature type="compositionally biased region" description="Low complexity" evidence="1">
    <location>
        <begin position="511"/>
        <end position="527"/>
    </location>
</feature>
<reference evidence="3" key="1">
    <citation type="submission" date="2015-09" db="EMBL/GenBank/DDBJ databases">
        <authorList>
            <consortium name="Pathogen Informatics"/>
        </authorList>
    </citation>
    <scope>NUCLEOTIDE SEQUENCE [LARGE SCALE GENOMIC DNA]</scope>
    <source>
        <strain evidence="3">Lake Konstanz</strain>
    </source>
</reference>
<feature type="region of interest" description="Disordered" evidence="1">
    <location>
        <begin position="435"/>
        <end position="467"/>
    </location>
</feature>
<feature type="compositionally biased region" description="Polar residues" evidence="1">
    <location>
        <begin position="457"/>
        <end position="467"/>
    </location>
</feature>
<dbReference type="AlphaFoldDB" id="A0A0S4J2F0"/>
<dbReference type="VEuPathDB" id="TriTrypDB:BSAL_75935"/>
<feature type="region of interest" description="Disordered" evidence="1">
    <location>
        <begin position="834"/>
        <end position="878"/>
    </location>
</feature>
<gene>
    <name evidence="2" type="ORF">BSAL_75935</name>
</gene>
<feature type="compositionally biased region" description="Pro residues" evidence="1">
    <location>
        <begin position="694"/>
        <end position="703"/>
    </location>
</feature>
<evidence type="ECO:0000256" key="1">
    <source>
        <dbReference type="SAM" id="MobiDB-lite"/>
    </source>
</evidence>